<proteinExistence type="predicted"/>
<dbReference type="EMBL" id="CP003051">
    <property type="protein sequence ID" value="AGA92026.1"/>
    <property type="molecule type" value="Genomic_DNA"/>
</dbReference>
<name>L0H1E6_9GAMM</name>
<organism evidence="6 7">
    <name type="scientific">Thioflavicoccus mobilis 8321</name>
    <dbReference type="NCBI Taxonomy" id="765912"/>
    <lineage>
        <taxon>Bacteria</taxon>
        <taxon>Pseudomonadati</taxon>
        <taxon>Pseudomonadota</taxon>
        <taxon>Gammaproteobacteria</taxon>
        <taxon>Chromatiales</taxon>
        <taxon>Chromatiaceae</taxon>
        <taxon>Thioflavicoccus</taxon>
    </lineage>
</organism>
<dbReference type="PROSITE" id="PS51379">
    <property type="entry name" value="4FE4S_FER_2"/>
    <property type="match status" value="2"/>
</dbReference>
<dbReference type="Gene3D" id="3.30.70.20">
    <property type="match status" value="2"/>
</dbReference>
<keyword evidence="4" id="KW-0411">Iron-sulfur</keyword>
<keyword evidence="3" id="KW-0408">Iron</keyword>
<dbReference type="RefSeq" id="WP_015282153.1">
    <property type="nucleotide sequence ID" value="NC_019940.1"/>
</dbReference>
<dbReference type="KEGG" id="tmb:Thimo_3356"/>
<feature type="domain" description="4Fe-4S ferredoxin-type" evidence="5">
    <location>
        <begin position="69"/>
        <end position="98"/>
    </location>
</feature>
<dbReference type="OrthoDB" id="9808559at2"/>
<dbReference type="GO" id="GO:0051539">
    <property type="term" value="F:4 iron, 4 sulfur cluster binding"/>
    <property type="evidence" value="ECO:0007669"/>
    <property type="project" value="UniProtKB-KW"/>
</dbReference>
<reference evidence="6 7" key="1">
    <citation type="submission" date="2011-09" db="EMBL/GenBank/DDBJ databases">
        <title>Complete sequence of chromosome of Thioflavicoccus mobilis 8321.</title>
        <authorList>
            <consortium name="US DOE Joint Genome Institute"/>
            <person name="Lucas S."/>
            <person name="Han J."/>
            <person name="Lapidus A."/>
            <person name="Cheng J.-F."/>
            <person name="Goodwin L."/>
            <person name="Pitluck S."/>
            <person name="Peters L."/>
            <person name="Ovchinnikova G."/>
            <person name="Lu M."/>
            <person name="Detter J.C."/>
            <person name="Han C."/>
            <person name="Tapia R."/>
            <person name="Land M."/>
            <person name="Hauser L."/>
            <person name="Kyrpides N."/>
            <person name="Ivanova N."/>
            <person name="Pagani I."/>
            <person name="Vogl K."/>
            <person name="Liu Z."/>
            <person name="Imhoff J."/>
            <person name="Thiel V."/>
            <person name="Frigaard N.-U."/>
            <person name="Bryant D."/>
            <person name="Woyke T."/>
        </authorList>
    </citation>
    <scope>NUCLEOTIDE SEQUENCE [LARGE SCALE GENOMIC DNA]</scope>
    <source>
        <strain evidence="6 7">8321</strain>
    </source>
</reference>
<evidence type="ECO:0000256" key="3">
    <source>
        <dbReference type="ARBA" id="ARBA00023004"/>
    </source>
</evidence>
<dbReference type="InterPro" id="IPR017896">
    <property type="entry name" value="4Fe4S_Fe-S-bd"/>
</dbReference>
<dbReference type="AlphaFoldDB" id="L0H1E6"/>
<dbReference type="PATRIC" id="fig|765912.4.peg.3286"/>
<gene>
    <name evidence="6" type="ORF">Thimo_3356</name>
</gene>
<evidence type="ECO:0000313" key="7">
    <source>
        <dbReference type="Proteomes" id="UP000010816"/>
    </source>
</evidence>
<dbReference type="eggNOG" id="COG1143">
    <property type="taxonomic scope" value="Bacteria"/>
</dbReference>
<evidence type="ECO:0000256" key="1">
    <source>
        <dbReference type="ARBA" id="ARBA00022485"/>
    </source>
</evidence>
<dbReference type="PROSITE" id="PS00198">
    <property type="entry name" value="4FE4S_FER_1"/>
    <property type="match status" value="1"/>
</dbReference>
<dbReference type="InterPro" id="IPR017900">
    <property type="entry name" value="4Fe4S_Fe_S_CS"/>
</dbReference>
<dbReference type="Proteomes" id="UP000010816">
    <property type="component" value="Chromosome"/>
</dbReference>
<keyword evidence="2" id="KW-0479">Metal-binding</keyword>
<dbReference type="Pfam" id="PF13187">
    <property type="entry name" value="Fer4_9"/>
    <property type="match status" value="1"/>
</dbReference>
<evidence type="ECO:0000313" key="6">
    <source>
        <dbReference type="EMBL" id="AGA92026.1"/>
    </source>
</evidence>
<protein>
    <recommendedName>
        <fullName evidence="5">4Fe-4S ferredoxin-type domain-containing protein</fullName>
    </recommendedName>
</protein>
<dbReference type="PANTHER" id="PTHR43687">
    <property type="entry name" value="ADENYLYLSULFATE REDUCTASE, BETA SUBUNIT"/>
    <property type="match status" value="1"/>
</dbReference>
<accession>L0H1E6</accession>
<sequence length="129" mass="14413">MSTPWLSISALVTKSALNKPATRLYPFEQREPFANARGQVLFRVNDCTFCGICSHKCPTGAIVIDKKGQTWAIDHTLCILCGSCVEECREGCITQSKQPRAPLARAEVAQFREEYRAAPRPRVKEDAQK</sequence>
<feature type="domain" description="4Fe-4S ferredoxin-type" evidence="5">
    <location>
        <begin position="38"/>
        <end position="67"/>
    </location>
</feature>
<evidence type="ECO:0000256" key="2">
    <source>
        <dbReference type="ARBA" id="ARBA00022723"/>
    </source>
</evidence>
<keyword evidence="1" id="KW-0004">4Fe-4S</keyword>
<dbReference type="InterPro" id="IPR050572">
    <property type="entry name" value="Fe-S_Ferredoxin"/>
</dbReference>
<keyword evidence="7" id="KW-1185">Reference proteome</keyword>
<dbReference type="HOGENOM" id="CLU_067218_4_6_6"/>
<dbReference type="SUPFAM" id="SSF54862">
    <property type="entry name" value="4Fe-4S ferredoxins"/>
    <property type="match status" value="1"/>
</dbReference>
<dbReference type="GO" id="GO:0046872">
    <property type="term" value="F:metal ion binding"/>
    <property type="evidence" value="ECO:0007669"/>
    <property type="project" value="UniProtKB-KW"/>
</dbReference>
<dbReference type="PANTHER" id="PTHR43687:SF1">
    <property type="entry name" value="FERREDOXIN III"/>
    <property type="match status" value="1"/>
</dbReference>
<dbReference type="STRING" id="765912.Thimo_3356"/>
<evidence type="ECO:0000259" key="5">
    <source>
        <dbReference type="PROSITE" id="PS51379"/>
    </source>
</evidence>
<evidence type="ECO:0000256" key="4">
    <source>
        <dbReference type="ARBA" id="ARBA00023014"/>
    </source>
</evidence>